<evidence type="ECO:0000313" key="3">
    <source>
        <dbReference type="Proteomes" id="UP000016932"/>
    </source>
</evidence>
<gene>
    <name evidence="2" type="ORF">MYCFIDRAFT_197951</name>
</gene>
<evidence type="ECO:0000256" key="1">
    <source>
        <dbReference type="SAM" id="Coils"/>
    </source>
</evidence>
<dbReference type="Proteomes" id="UP000016932">
    <property type="component" value="Unassembled WGS sequence"/>
</dbReference>
<feature type="coiled-coil region" evidence="1">
    <location>
        <begin position="246"/>
        <end position="311"/>
    </location>
</feature>
<name>M3A948_PSEFD</name>
<feature type="coiled-coil region" evidence="1">
    <location>
        <begin position="130"/>
        <end position="171"/>
    </location>
</feature>
<proteinExistence type="predicted"/>
<dbReference type="AlphaFoldDB" id="M3A948"/>
<keyword evidence="3" id="KW-1185">Reference proteome</keyword>
<protein>
    <submittedName>
        <fullName evidence="2">Uncharacterized protein</fullName>
    </submittedName>
</protein>
<organism evidence="2 3">
    <name type="scientific">Pseudocercospora fijiensis (strain CIRAD86)</name>
    <name type="common">Black leaf streak disease fungus</name>
    <name type="synonym">Mycosphaerella fijiensis</name>
    <dbReference type="NCBI Taxonomy" id="383855"/>
    <lineage>
        <taxon>Eukaryota</taxon>
        <taxon>Fungi</taxon>
        <taxon>Dikarya</taxon>
        <taxon>Ascomycota</taxon>
        <taxon>Pezizomycotina</taxon>
        <taxon>Dothideomycetes</taxon>
        <taxon>Dothideomycetidae</taxon>
        <taxon>Mycosphaerellales</taxon>
        <taxon>Mycosphaerellaceae</taxon>
        <taxon>Pseudocercospora</taxon>
    </lineage>
</organism>
<dbReference type="EMBL" id="KB446560">
    <property type="protein sequence ID" value="EME81151.1"/>
    <property type="molecule type" value="Genomic_DNA"/>
</dbReference>
<dbReference type="OrthoDB" id="3650476at2759"/>
<dbReference type="HOGENOM" id="CLU_597339_0_0_1"/>
<evidence type="ECO:0000313" key="2">
    <source>
        <dbReference type="EMBL" id="EME81151.1"/>
    </source>
</evidence>
<sequence>MEKQETPKATINQTTADAVSSGIISTMLSALNTPDVQKLLALVCGFTLSKVLPKHSIDSKAFSRASTGFSSGVACATIALTCGLLPDSAKAPTMLVMVIAGATFGCANLVWDFLPREEDTQTETKEHLRIEALEDQNQELILLLNQANNEILAEKEEKRDLQQLITDIQEEALNRQNDDELELEHRPITTHESSQVEILQTKLRSQDQEISEIKEYYEDLLVLDEKHITALRQGSQDDKVHFTTQISNLKTEIQGYRDREERHNEEMKSSSDLIDSKEKTLQKLISQVKGAESLKKQKDHWKREAEILGKQIEDIYWFTEEGEGAVELYYRCKEAKVALRAADDEIGSLRSQRDAARERVVQLEKKLHDLKDVCCSQHELKLDMFAALVEKAAEIERLEEDIVSLKEEVEGQQRARGELETVGRGREEIRISGSMTEVEVEVEMEAHMDDELYDLCLF</sequence>
<accession>M3A948</accession>
<reference evidence="2 3" key="1">
    <citation type="journal article" date="2012" name="PLoS Pathog.">
        <title>Diverse lifestyles and strategies of plant pathogenesis encoded in the genomes of eighteen Dothideomycetes fungi.</title>
        <authorList>
            <person name="Ohm R.A."/>
            <person name="Feau N."/>
            <person name="Henrissat B."/>
            <person name="Schoch C.L."/>
            <person name="Horwitz B.A."/>
            <person name="Barry K.W."/>
            <person name="Condon B.J."/>
            <person name="Copeland A.C."/>
            <person name="Dhillon B."/>
            <person name="Glaser F."/>
            <person name="Hesse C.N."/>
            <person name="Kosti I."/>
            <person name="LaButti K."/>
            <person name="Lindquist E.A."/>
            <person name="Lucas S."/>
            <person name="Salamov A.A."/>
            <person name="Bradshaw R.E."/>
            <person name="Ciuffetti L."/>
            <person name="Hamelin R.C."/>
            <person name="Kema G.H.J."/>
            <person name="Lawrence C."/>
            <person name="Scott J.A."/>
            <person name="Spatafora J.W."/>
            <person name="Turgeon B.G."/>
            <person name="de Wit P.J.G.M."/>
            <person name="Zhong S."/>
            <person name="Goodwin S.B."/>
            <person name="Grigoriev I.V."/>
        </authorList>
    </citation>
    <scope>NUCLEOTIDE SEQUENCE [LARGE SCALE GENOMIC DNA]</scope>
    <source>
        <strain evidence="2 3">CIRAD86</strain>
    </source>
</reference>
<feature type="coiled-coil region" evidence="1">
    <location>
        <begin position="339"/>
        <end position="415"/>
    </location>
</feature>
<dbReference type="GeneID" id="19335693"/>
<dbReference type="RefSeq" id="XP_007928418.1">
    <property type="nucleotide sequence ID" value="XM_007930227.1"/>
</dbReference>
<dbReference type="VEuPathDB" id="FungiDB:MYCFIDRAFT_197951"/>
<dbReference type="KEGG" id="pfj:MYCFIDRAFT_197951"/>
<keyword evidence="1" id="KW-0175">Coiled coil</keyword>